<evidence type="ECO:0000313" key="2">
    <source>
        <dbReference type="EMBL" id="GAA3844077.1"/>
    </source>
</evidence>
<dbReference type="PANTHER" id="PTHR42702">
    <property type="entry name" value="NUCLEOTIDE PYROPHOSPHOHYDROLASE"/>
    <property type="match status" value="1"/>
</dbReference>
<dbReference type="InterPro" id="IPR004518">
    <property type="entry name" value="MazG-like_dom"/>
</dbReference>
<reference evidence="3" key="1">
    <citation type="journal article" date="2019" name="Int. J. Syst. Evol. Microbiol.">
        <title>The Global Catalogue of Microorganisms (GCM) 10K type strain sequencing project: providing services to taxonomists for standard genome sequencing and annotation.</title>
        <authorList>
            <consortium name="The Broad Institute Genomics Platform"/>
            <consortium name="The Broad Institute Genome Sequencing Center for Infectious Disease"/>
            <person name="Wu L."/>
            <person name="Ma J."/>
        </authorList>
    </citation>
    <scope>NUCLEOTIDE SEQUENCE [LARGE SCALE GENOMIC DNA]</scope>
    <source>
        <strain evidence="3">JCM 16908</strain>
    </source>
</reference>
<dbReference type="SUPFAM" id="SSF101386">
    <property type="entry name" value="all-alpha NTP pyrophosphatases"/>
    <property type="match status" value="1"/>
</dbReference>
<feature type="domain" description="NTP pyrophosphohydrolase MazG-like" evidence="1">
    <location>
        <begin position="36"/>
        <end position="94"/>
    </location>
</feature>
<comment type="caution">
    <text evidence="2">The sequence shown here is derived from an EMBL/GenBank/DDBJ whole genome shotgun (WGS) entry which is preliminary data.</text>
</comment>
<dbReference type="PIRSF" id="PIRSF036521">
    <property type="entry name" value="UCP036521_pph"/>
    <property type="match status" value="1"/>
</dbReference>
<gene>
    <name evidence="2" type="ORF">GCM10022226_78950</name>
</gene>
<dbReference type="Gene3D" id="1.10.287.1080">
    <property type="entry name" value="MazG-like"/>
    <property type="match status" value="1"/>
</dbReference>
<dbReference type="PANTHER" id="PTHR42702:SF1">
    <property type="entry name" value="REGULATORY PROTEIN FOR BETA-LACTAMASE"/>
    <property type="match status" value="1"/>
</dbReference>
<organism evidence="2 3">
    <name type="scientific">Sphaerisporangium flaviroseum</name>
    <dbReference type="NCBI Taxonomy" id="509199"/>
    <lineage>
        <taxon>Bacteria</taxon>
        <taxon>Bacillati</taxon>
        <taxon>Actinomycetota</taxon>
        <taxon>Actinomycetes</taxon>
        <taxon>Streptosporangiales</taxon>
        <taxon>Streptosporangiaceae</taxon>
        <taxon>Sphaerisporangium</taxon>
    </lineage>
</organism>
<dbReference type="Pfam" id="PF03819">
    <property type="entry name" value="MazG"/>
    <property type="match status" value="1"/>
</dbReference>
<keyword evidence="3" id="KW-1185">Reference proteome</keyword>
<evidence type="ECO:0000313" key="3">
    <source>
        <dbReference type="Proteomes" id="UP001500888"/>
    </source>
</evidence>
<name>A0ABP7JGP4_9ACTN</name>
<dbReference type="InterPro" id="IPR011411">
    <property type="entry name" value="MazG-related_YvdC"/>
</dbReference>
<sequence>MHPLPSTPLTLDEIQRYVADMEKARGFSDSTMLEQTLKLAEETGEVCKAVRKHTALSIDPTSATGTLSEELADVLIYLAAIANRAGIDLADALRAKERVNETRVWTSRTAETH</sequence>
<accession>A0ABP7JGP4</accession>
<protein>
    <recommendedName>
        <fullName evidence="1">NTP pyrophosphohydrolase MazG-like domain-containing protein</fullName>
    </recommendedName>
</protein>
<evidence type="ECO:0000259" key="1">
    <source>
        <dbReference type="Pfam" id="PF03819"/>
    </source>
</evidence>
<dbReference type="EMBL" id="BAAAZR010000059">
    <property type="protein sequence ID" value="GAA3844077.1"/>
    <property type="molecule type" value="Genomic_DNA"/>
</dbReference>
<dbReference type="Proteomes" id="UP001500888">
    <property type="component" value="Unassembled WGS sequence"/>
</dbReference>
<proteinExistence type="predicted"/>